<comment type="subcellular location">
    <subcellularLocation>
        <location evidence="1">Nucleus</location>
    </subcellularLocation>
</comment>
<keyword evidence="7" id="KW-0804">Transcription</keyword>
<evidence type="ECO:0000256" key="3">
    <source>
        <dbReference type="ARBA" id="ARBA00022723"/>
    </source>
</evidence>
<evidence type="ECO:0000256" key="4">
    <source>
        <dbReference type="ARBA" id="ARBA00022771"/>
    </source>
</evidence>
<evidence type="ECO:0000256" key="7">
    <source>
        <dbReference type="ARBA" id="ARBA00023163"/>
    </source>
</evidence>
<dbReference type="InterPro" id="IPR013150">
    <property type="entry name" value="TFIIB_cyclin"/>
</dbReference>
<dbReference type="Proteomes" id="UP001627154">
    <property type="component" value="Unassembled WGS sequence"/>
</dbReference>
<keyword evidence="9" id="KW-0175">Coiled coil</keyword>
<feature type="compositionally biased region" description="Basic and acidic residues" evidence="10">
    <location>
        <begin position="244"/>
        <end position="261"/>
    </location>
</feature>
<reference evidence="13 14" key="1">
    <citation type="journal article" date="2024" name="bioRxiv">
        <title>A reference genome for Trichogramma kaykai: A tiny desert-dwelling parasitoid wasp with competing sex-ratio distorters.</title>
        <authorList>
            <person name="Culotta J."/>
            <person name="Lindsey A.R."/>
        </authorList>
    </citation>
    <scope>NUCLEOTIDE SEQUENCE [LARGE SCALE GENOMIC DNA]</scope>
    <source>
        <strain evidence="13 14">KSX58</strain>
    </source>
</reference>
<name>A0ABD2XFX2_9HYME</name>
<keyword evidence="5" id="KW-0862">Zinc</keyword>
<accession>A0ABD2XFX2</accession>
<dbReference type="InterPro" id="IPR000812">
    <property type="entry name" value="TFIIB"/>
</dbReference>
<dbReference type="GO" id="GO:0005634">
    <property type="term" value="C:nucleus"/>
    <property type="evidence" value="ECO:0007669"/>
    <property type="project" value="UniProtKB-SubCell"/>
</dbReference>
<dbReference type="PANTHER" id="PTHR11618">
    <property type="entry name" value="TRANSCRIPTION INITIATION FACTOR IIB-RELATED"/>
    <property type="match status" value="1"/>
</dbReference>
<feature type="domain" description="Brf1 TBP-binding" evidence="12">
    <location>
        <begin position="211"/>
        <end position="307"/>
    </location>
</feature>
<dbReference type="Pfam" id="PF07741">
    <property type="entry name" value="BRF1"/>
    <property type="match status" value="1"/>
</dbReference>
<keyword evidence="4" id="KW-0863">Zinc-finger</keyword>
<evidence type="ECO:0000256" key="6">
    <source>
        <dbReference type="ARBA" id="ARBA00023015"/>
    </source>
</evidence>
<protein>
    <recommendedName>
        <fullName evidence="15">Cyclin-like domain-containing protein</fullName>
    </recommendedName>
</protein>
<feature type="region of interest" description="Disordered" evidence="10">
    <location>
        <begin position="352"/>
        <end position="440"/>
    </location>
</feature>
<feature type="coiled-coil region" evidence="9">
    <location>
        <begin position="97"/>
        <end position="124"/>
    </location>
</feature>
<dbReference type="InterPro" id="IPR036915">
    <property type="entry name" value="Cyclin-like_sf"/>
</dbReference>
<evidence type="ECO:0000256" key="8">
    <source>
        <dbReference type="ARBA" id="ARBA00023242"/>
    </source>
</evidence>
<dbReference type="PANTHER" id="PTHR11618:SF4">
    <property type="entry name" value="TRANSCRIPTION FACTOR IIIB 90 KDA SUBUNIT"/>
    <property type="match status" value="1"/>
</dbReference>
<dbReference type="Gene3D" id="1.10.472.10">
    <property type="entry name" value="Cyclin-like"/>
    <property type="match status" value="1"/>
</dbReference>
<organism evidence="13 14">
    <name type="scientific">Trichogramma kaykai</name>
    <dbReference type="NCBI Taxonomy" id="54128"/>
    <lineage>
        <taxon>Eukaryota</taxon>
        <taxon>Metazoa</taxon>
        <taxon>Ecdysozoa</taxon>
        <taxon>Arthropoda</taxon>
        <taxon>Hexapoda</taxon>
        <taxon>Insecta</taxon>
        <taxon>Pterygota</taxon>
        <taxon>Neoptera</taxon>
        <taxon>Endopterygota</taxon>
        <taxon>Hymenoptera</taxon>
        <taxon>Apocrita</taxon>
        <taxon>Proctotrupomorpha</taxon>
        <taxon>Chalcidoidea</taxon>
        <taxon>Trichogrammatidae</taxon>
        <taxon>Trichogramma</taxon>
    </lineage>
</organism>
<evidence type="ECO:0000256" key="5">
    <source>
        <dbReference type="ARBA" id="ARBA00022833"/>
    </source>
</evidence>
<feature type="compositionally biased region" description="Acidic residues" evidence="10">
    <location>
        <begin position="385"/>
        <end position="410"/>
    </location>
</feature>
<dbReference type="GO" id="GO:0008270">
    <property type="term" value="F:zinc ion binding"/>
    <property type="evidence" value="ECO:0007669"/>
    <property type="project" value="UniProtKB-KW"/>
</dbReference>
<dbReference type="Pfam" id="PF00382">
    <property type="entry name" value="TFIIB"/>
    <property type="match status" value="1"/>
</dbReference>
<comment type="caution">
    <text evidence="13">The sequence shown here is derived from an EMBL/GenBank/DDBJ whole genome shotgun (WGS) entry which is preliminary data.</text>
</comment>
<feature type="compositionally biased region" description="Basic residues" evidence="10">
    <location>
        <begin position="262"/>
        <end position="274"/>
    </location>
</feature>
<evidence type="ECO:0000256" key="9">
    <source>
        <dbReference type="SAM" id="Coils"/>
    </source>
</evidence>
<evidence type="ECO:0000259" key="12">
    <source>
        <dbReference type="Pfam" id="PF07741"/>
    </source>
</evidence>
<dbReference type="AlphaFoldDB" id="A0ABD2XFX2"/>
<evidence type="ECO:0000313" key="13">
    <source>
        <dbReference type="EMBL" id="KAL3403752.1"/>
    </source>
</evidence>
<sequence length="440" mass="50002">MKQDFIHTGRRPSGLCGAALLMAARLHEFNRTPSDIVKIVKIHESTLRKRLLEFGETDSGDLTLEEFMTIDIESEADPPSFKASRKKDRERLQKLNVEDMNQELSGLQAEIDRELEKSKKIKSQKYSLSIEESADRFVKEQNLNVLGEIVINDIDESIAGISEQPEKVLETGLGPDIASMGLDRPFYTDKANKDSENCPFEDMEGEIDITDIDDAELDNYIMSEKEAEFKSSLWHRVNEKYLKEQQEKEEQRQRDIEEGKPEKKRRRTTKKKKNQTTANSAGEAMEKMLFEKKISTKINYEVLKNLNTEVNAFIDKNHTAEDVEFVAPEANMSPKKGTPKIIDNQIVSSIKIPSRKRKASSSSDECTPVTFCNGMPSPGTPEKEIVEEDEDGDYLDDEAEEEADGEDGEEIGIGQLLRQNEEGEDDNDYDDGSDYGEEYD</sequence>
<evidence type="ECO:0008006" key="15">
    <source>
        <dbReference type="Google" id="ProtNLM"/>
    </source>
</evidence>
<keyword evidence="6" id="KW-0805">Transcription regulation</keyword>
<gene>
    <name evidence="13" type="ORF">TKK_003439</name>
</gene>
<dbReference type="EMBL" id="JBJJXI010000028">
    <property type="protein sequence ID" value="KAL3403752.1"/>
    <property type="molecule type" value="Genomic_DNA"/>
</dbReference>
<feature type="domain" description="Transcription factor TFIIB cyclin-like" evidence="11">
    <location>
        <begin position="1"/>
        <end position="56"/>
    </location>
</feature>
<keyword evidence="14" id="KW-1185">Reference proteome</keyword>
<evidence type="ECO:0000256" key="2">
    <source>
        <dbReference type="ARBA" id="ARBA00010857"/>
    </source>
</evidence>
<feature type="compositionally biased region" description="Acidic residues" evidence="10">
    <location>
        <begin position="422"/>
        <end position="440"/>
    </location>
</feature>
<keyword evidence="3" id="KW-0479">Metal-binding</keyword>
<evidence type="ECO:0000313" key="14">
    <source>
        <dbReference type="Proteomes" id="UP001627154"/>
    </source>
</evidence>
<dbReference type="Gene3D" id="1.20.5.650">
    <property type="entry name" value="Single helix bin"/>
    <property type="match status" value="1"/>
</dbReference>
<comment type="similarity">
    <text evidence="2">Belongs to the TFIIB family.</text>
</comment>
<evidence type="ECO:0000256" key="10">
    <source>
        <dbReference type="SAM" id="MobiDB-lite"/>
    </source>
</evidence>
<evidence type="ECO:0000256" key="1">
    <source>
        <dbReference type="ARBA" id="ARBA00004123"/>
    </source>
</evidence>
<evidence type="ECO:0000259" key="11">
    <source>
        <dbReference type="Pfam" id="PF00382"/>
    </source>
</evidence>
<proteinExistence type="inferred from homology"/>
<dbReference type="InterPro" id="IPR011665">
    <property type="entry name" value="BRF1_TBP-bd_dom"/>
</dbReference>
<keyword evidence="8" id="KW-0539">Nucleus</keyword>
<dbReference type="SUPFAM" id="SSF47954">
    <property type="entry name" value="Cyclin-like"/>
    <property type="match status" value="1"/>
</dbReference>
<feature type="region of interest" description="Disordered" evidence="10">
    <location>
        <begin position="244"/>
        <end position="284"/>
    </location>
</feature>